<keyword evidence="3" id="KW-1185">Reference proteome</keyword>
<organism evidence="2 3">
    <name type="scientific">Tenacibaculum jejuense</name>
    <dbReference type="NCBI Taxonomy" id="584609"/>
    <lineage>
        <taxon>Bacteria</taxon>
        <taxon>Pseudomonadati</taxon>
        <taxon>Bacteroidota</taxon>
        <taxon>Flavobacteriia</taxon>
        <taxon>Flavobacteriales</taxon>
        <taxon>Flavobacteriaceae</taxon>
        <taxon>Tenacibaculum</taxon>
    </lineage>
</organism>
<sequence length="254" mass="29298">MQKLLLYLIVFQTLLSYSQNKRIEISGTLSDSAGKVADAHIINTTSKQGTFSDETGNFTIPVKLGDELKITSIQHKEESLIVANVIIKRKRLDLVLFVKDYLLEEVEVKKTYLSGRLGTDTKHIKKSNKQVLMENLGFNPFPKKIPQIDREIYTASTSAGPIPLDLIINTISGRLKSLKKKRELLENEKRMIAVENKYKPMIISQLKIDSTEVSRFLYFCHFDKDFKEVYAKSEFEMIEFLQKQVKLFKKTKEK</sequence>
<proteinExistence type="predicted"/>
<name>A0A238UCF6_9FLAO</name>
<reference evidence="2 3" key="1">
    <citation type="submission" date="2017-07" db="EMBL/GenBank/DDBJ databases">
        <authorList>
            <person name="Sun Z.S."/>
            <person name="Albrecht U."/>
            <person name="Echele G."/>
            <person name="Lee C.C."/>
        </authorList>
    </citation>
    <scope>NUCLEOTIDE SEQUENCE [LARGE SCALE GENOMIC DNA]</scope>
    <source>
        <strain evidence="3">type strain: KCTC 22618</strain>
    </source>
</reference>
<evidence type="ECO:0000256" key="1">
    <source>
        <dbReference type="SAM" id="Coils"/>
    </source>
</evidence>
<accession>A0A238UCF6</accession>
<dbReference type="KEGG" id="tje:TJEJU_2469"/>
<evidence type="ECO:0000313" key="3">
    <source>
        <dbReference type="Proteomes" id="UP000215214"/>
    </source>
</evidence>
<dbReference type="Proteomes" id="UP000215214">
    <property type="component" value="Chromosome TJEJU"/>
</dbReference>
<feature type="coiled-coil region" evidence="1">
    <location>
        <begin position="168"/>
        <end position="195"/>
    </location>
</feature>
<dbReference type="EMBL" id="LT899436">
    <property type="protein sequence ID" value="SNR16154.1"/>
    <property type="molecule type" value="Genomic_DNA"/>
</dbReference>
<protein>
    <submittedName>
        <fullName evidence="2">Uncharacterized protein</fullName>
    </submittedName>
</protein>
<dbReference type="AlphaFoldDB" id="A0A238UCF6"/>
<keyword evidence="1" id="KW-0175">Coiled coil</keyword>
<dbReference type="OrthoDB" id="1417583at2"/>
<dbReference type="SUPFAM" id="SSF49464">
    <property type="entry name" value="Carboxypeptidase regulatory domain-like"/>
    <property type="match status" value="1"/>
</dbReference>
<dbReference type="RefSeq" id="WP_095072489.1">
    <property type="nucleotide sequence ID" value="NZ_LT899436.1"/>
</dbReference>
<gene>
    <name evidence="2" type="ORF">TJEJU_2469</name>
</gene>
<evidence type="ECO:0000313" key="2">
    <source>
        <dbReference type="EMBL" id="SNR16154.1"/>
    </source>
</evidence>
<dbReference type="InterPro" id="IPR008969">
    <property type="entry name" value="CarboxyPept-like_regulatory"/>
</dbReference>